<feature type="transmembrane region" description="Helical" evidence="1">
    <location>
        <begin position="50"/>
        <end position="70"/>
    </location>
</feature>
<feature type="transmembrane region" description="Helical" evidence="1">
    <location>
        <begin position="162"/>
        <end position="183"/>
    </location>
</feature>
<dbReference type="Pfam" id="PF24301">
    <property type="entry name" value="FraC"/>
    <property type="match status" value="1"/>
</dbReference>
<feature type="transmembrane region" description="Helical" evidence="1">
    <location>
        <begin position="16"/>
        <end position="38"/>
    </location>
</feature>
<dbReference type="AlphaFoldDB" id="A0A7C3KF84"/>
<sequence>MFAEATFSDVVPFKAIAFQTLYLLVAIAIEGFILYRYLDINHKTAMRYAATINLLSTFVGWIVFFITEAFSPPPLESEIISFVFFERFLFASASASLSPFVIFVSFLMFIGTFLTKWFGLRLLEFVLGKAPKKDDSIAEQVSGFRILGRRVRGVQFDNQANAVFVANAASFTAILLLIFLRIIEPRLNDLWN</sequence>
<proteinExistence type="predicted"/>
<accession>A0A7C3KF84</accession>
<protein>
    <recommendedName>
        <fullName evidence="3">Filament integrity protein fraC</fullName>
    </recommendedName>
</protein>
<gene>
    <name evidence="2" type="ORF">ENR64_17525</name>
</gene>
<keyword evidence="1" id="KW-1133">Transmembrane helix</keyword>
<dbReference type="EMBL" id="DSRU01000253">
    <property type="protein sequence ID" value="HFM99524.1"/>
    <property type="molecule type" value="Genomic_DNA"/>
</dbReference>
<name>A0A7C3KF84_9CYAN</name>
<reference evidence="2" key="1">
    <citation type="journal article" date="2020" name="mSystems">
        <title>Genome- and Community-Level Interaction Insights into Carbon Utilization and Element Cycling Functions of Hydrothermarchaeota in Hydrothermal Sediment.</title>
        <authorList>
            <person name="Zhou Z."/>
            <person name="Liu Y."/>
            <person name="Xu W."/>
            <person name="Pan J."/>
            <person name="Luo Z.H."/>
            <person name="Li M."/>
        </authorList>
    </citation>
    <scope>NUCLEOTIDE SEQUENCE [LARGE SCALE GENOMIC DNA]</scope>
    <source>
        <strain evidence="2">SpSt-418</strain>
    </source>
</reference>
<evidence type="ECO:0000256" key="1">
    <source>
        <dbReference type="SAM" id="Phobius"/>
    </source>
</evidence>
<organism evidence="2">
    <name type="scientific">Oscillatoriales cyanobacterium SpSt-418</name>
    <dbReference type="NCBI Taxonomy" id="2282169"/>
    <lineage>
        <taxon>Bacteria</taxon>
        <taxon>Bacillati</taxon>
        <taxon>Cyanobacteriota</taxon>
        <taxon>Cyanophyceae</taxon>
        <taxon>Oscillatoriophycideae</taxon>
        <taxon>Oscillatoriales</taxon>
    </lineage>
</organism>
<keyword evidence="1" id="KW-0472">Membrane</keyword>
<evidence type="ECO:0008006" key="3">
    <source>
        <dbReference type="Google" id="ProtNLM"/>
    </source>
</evidence>
<evidence type="ECO:0000313" key="2">
    <source>
        <dbReference type="EMBL" id="HFM99524.1"/>
    </source>
</evidence>
<dbReference type="NCBIfam" id="NF045624">
    <property type="entry name" value="filament_FraC"/>
    <property type="match status" value="1"/>
</dbReference>
<keyword evidence="1" id="KW-0812">Transmembrane</keyword>
<feature type="transmembrane region" description="Helical" evidence="1">
    <location>
        <begin position="90"/>
        <end position="114"/>
    </location>
</feature>
<comment type="caution">
    <text evidence="2">The sequence shown here is derived from an EMBL/GenBank/DDBJ whole genome shotgun (WGS) entry which is preliminary data.</text>
</comment>
<dbReference type="InterPro" id="IPR054663">
    <property type="entry name" value="FraC"/>
</dbReference>